<accession>A0AAV4V4K4</accession>
<organism evidence="1 2">
    <name type="scientific">Caerostris darwini</name>
    <dbReference type="NCBI Taxonomy" id="1538125"/>
    <lineage>
        <taxon>Eukaryota</taxon>
        <taxon>Metazoa</taxon>
        <taxon>Ecdysozoa</taxon>
        <taxon>Arthropoda</taxon>
        <taxon>Chelicerata</taxon>
        <taxon>Arachnida</taxon>
        <taxon>Araneae</taxon>
        <taxon>Araneomorphae</taxon>
        <taxon>Entelegynae</taxon>
        <taxon>Araneoidea</taxon>
        <taxon>Araneidae</taxon>
        <taxon>Caerostris</taxon>
    </lineage>
</organism>
<name>A0AAV4V4K4_9ARAC</name>
<evidence type="ECO:0000313" key="2">
    <source>
        <dbReference type="Proteomes" id="UP001054837"/>
    </source>
</evidence>
<proteinExistence type="predicted"/>
<evidence type="ECO:0000313" key="1">
    <source>
        <dbReference type="EMBL" id="GIY65211.1"/>
    </source>
</evidence>
<keyword evidence="2" id="KW-1185">Reference proteome</keyword>
<dbReference type="EMBL" id="BPLQ01012408">
    <property type="protein sequence ID" value="GIY65211.1"/>
    <property type="molecule type" value="Genomic_DNA"/>
</dbReference>
<sequence length="107" mass="12437">MSEKQLPIKDVSESLNGNNMDNLDEFDYSKISDDTDAIIDNLEQLSEGVSKMRMECAVANIELMSKINNNDFERKMEELENIFEEYYSSFKETTNDALRKTTTKENF</sequence>
<gene>
    <name evidence="1" type="primary">AVEN_72718_1</name>
    <name evidence="1" type="ORF">CDAR_381571</name>
</gene>
<comment type="caution">
    <text evidence="1">The sequence shown here is derived from an EMBL/GenBank/DDBJ whole genome shotgun (WGS) entry which is preliminary data.</text>
</comment>
<protein>
    <submittedName>
        <fullName evidence="1">Uncharacterized protein</fullName>
    </submittedName>
</protein>
<reference evidence="1 2" key="1">
    <citation type="submission" date="2021-06" db="EMBL/GenBank/DDBJ databases">
        <title>Caerostris darwini draft genome.</title>
        <authorList>
            <person name="Kono N."/>
            <person name="Arakawa K."/>
        </authorList>
    </citation>
    <scope>NUCLEOTIDE SEQUENCE [LARGE SCALE GENOMIC DNA]</scope>
</reference>
<dbReference type="AlphaFoldDB" id="A0AAV4V4K4"/>
<dbReference type="Proteomes" id="UP001054837">
    <property type="component" value="Unassembled WGS sequence"/>
</dbReference>